<gene>
    <name evidence="3" type="ORF">EVA68_06910</name>
</gene>
<dbReference type="Proteomes" id="UP000316199">
    <property type="component" value="Unassembled WGS sequence"/>
</dbReference>
<dbReference type="Pfam" id="PF00106">
    <property type="entry name" value="adh_short"/>
    <property type="match status" value="1"/>
</dbReference>
<dbReference type="PRINTS" id="PR00080">
    <property type="entry name" value="SDRFAMILY"/>
</dbReference>
<organism evidence="3 4">
    <name type="scientific">OM182 bacterium</name>
    <dbReference type="NCBI Taxonomy" id="2510334"/>
    <lineage>
        <taxon>Bacteria</taxon>
        <taxon>Pseudomonadati</taxon>
        <taxon>Pseudomonadota</taxon>
        <taxon>Gammaproteobacteria</taxon>
        <taxon>OMG group</taxon>
        <taxon>OM182 clade</taxon>
    </lineage>
</organism>
<dbReference type="FunFam" id="3.40.50.720:FF:000084">
    <property type="entry name" value="Short-chain dehydrogenase reductase"/>
    <property type="match status" value="1"/>
</dbReference>
<dbReference type="GO" id="GO:0016616">
    <property type="term" value="F:oxidoreductase activity, acting on the CH-OH group of donors, NAD or NADP as acceptor"/>
    <property type="evidence" value="ECO:0007669"/>
    <property type="project" value="TreeGrafter"/>
</dbReference>
<proteinExistence type="inferred from homology"/>
<accession>A0A520RYY7</accession>
<evidence type="ECO:0000313" key="3">
    <source>
        <dbReference type="EMBL" id="RZO75453.1"/>
    </source>
</evidence>
<dbReference type="AlphaFoldDB" id="A0A520RYY7"/>
<dbReference type="EMBL" id="SHAG01000034">
    <property type="protein sequence ID" value="RZO75453.1"/>
    <property type="molecule type" value="Genomic_DNA"/>
</dbReference>
<comment type="caution">
    <text evidence="3">The sequence shown here is derived from an EMBL/GenBank/DDBJ whole genome shotgun (WGS) entry which is preliminary data.</text>
</comment>
<evidence type="ECO:0000256" key="2">
    <source>
        <dbReference type="RuleBase" id="RU000363"/>
    </source>
</evidence>
<dbReference type="Gene3D" id="3.40.50.720">
    <property type="entry name" value="NAD(P)-binding Rossmann-like Domain"/>
    <property type="match status" value="1"/>
</dbReference>
<dbReference type="CDD" id="cd05233">
    <property type="entry name" value="SDR_c"/>
    <property type="match status" value="1"/>
</dbReference>
<evidence type="ECO:0000313" key="4">
    <source>
        <dbReference type="Proteomes" id="UP000316199"/>
    </source>
</evidence>
<comment type="similarity">
    <text evidence="1 2">Belongs to the short-chain dehydrogenases/reductases (SDR) family.</text>
</comment>
<dbReference type="SUPFAM" id="SSF51735">
    <property type="entry name" value="NAD(P)-binding Rossmann-fold domains"/>
    <property type="match status" value="1"/>
</dbReference>
<sequence length="263" mass="27187">MSQFDLSDKFAIVTGGGGTSHGIGNSISLTLAKAGASVAVVGRNKNSLNKVVGSIEEMGGQAIPIVADVTDPAQVDEAVVAALVAFGRIDILVNNAGGSTFGKPEELSYQAWSDCISLNLNSTFLCSVAVGREMKKQDGGKIINIGSSSGIKGEEHAAHYAAAKAGVINLTRSLAISWATHNINVNCISPGSIEVPEQGIPGMPEEEYVKRQKLQSADAIPLALPGKPEDIANAVVFFASSGSDIMTGENLVVRGSEWASAYA</sequence>
<dbReference type="PRINTS" id="PR00081">
    <property type="entry name" value="GDHRDH"/>
</dbReference>
<dbReference type="InterPro" id="IPR002347">
    <property type="entry name" value="SDR_fam"/>
</dbReference>
<dbReference type="InterPro" id="IPR020904">
    <property type="entry name" value="Sc_DH/Rdtase_CS"/>
</dbReference>
<dbReference type="PANTHER" id="PTHR42760">
    <property type="entry name" value="SHORT-CHAIN DEHYDROGENASES/REDUCTASES FAMILY MEMBER"/>
    <property type="match status" value="1"/>
</dbReference>
<dbReference type="PROSITE" id="PS00061">
    <property type="entry name" value="ADH_SHORT"/>
    <property type="match status" value="1"/>
</dbReference>
<name>A0A520RYY7_9GAMM</name>
<reference evidence="3 4" key="1">
    <citation type="submission" date="2019-02" db="EMBL/GenBank/DDBJ databases">
        <title>Prokaryotic population dynamics and viral predation in marine succession experiment using metagenomics: the confinement effect.</title>
        <authorList>
            <person name="Haro-Moreno J.M."/>
            <person name="Rodriguez-Valera F."/>
            <person name="Lopez-Perez M."/>
        </authorList>
    </citation>
    <scope>NUCLEOTIDE SEQUENCE [LARGE SCALE GENOMIC DNA]</scope>
    <source>
        <strain evidence="3">MED-G157</strain>
    </source>
</reference>
<evidence type="ECO:0000256" key="1">
    <source>
        <dbReference type="ARBA" id="ARBA00006484"/>
    </source>
</evidence>
<protein>
    <submittedName>
        <fullName evidence="3">SDR family oxidoreductase</fullName>
    </submittedName>
</protein>
<dbReference type="InterPro" id="IPR036291">
    <property type="entry name" value="NAD(P)-bd_dom_sf"/>
</dbReference>